<evidence type="ECO:0000256" key="3">
    <source>
        <dbReference type="ARBA" id="ARBA00023159"/>
    </source>
</evidence>
<dbReference type="Pfam" id="PF02311">
    <property type="entry name" value="AraC_binding"/>
    <property type="match status" value="1"/>
</dbReference>
<evidence type="ECO:0000256" key="2">
    <source>
        <dbReference type="ARBA" id="ARBA00023125"/>
    </source>
</evidence>
<dbReference type="InterPro" id="IPR047264">
    <property type="entry name" value="Cupin_HpaA-like_N"/>
</dbReference>
<dbReference type="EMBL" id="JBHSWE010000001">
    <property type="protein sequence ID" value="MFC6673341.1"/>
    <property type="molecule type" value="Genomic_DNA"/>
</dbReference>
<dbReference type="InterPro" id="IPR011051">
    <property type="entry name" value="RmlC_Cupin_sf"/>
</dbReference>
<reference evidence="7" key="1">
    <citation type="journal article" date="2019" name="Int. J. Syst. Evol. Microbiol.">
        <title>The Global Catalogue of Microorganisms (GCM) 10K type strain sequencing project: providing services to taxonomists for standard genome sequencing and annotation.</title>
        <authorList>
            <consortium name="The Broad Institute Genomics Platform"/>
            <consortium name="The Broad Institute Genome Sequencing Center for Infectious Disease"/>
            <person name="Wu L."/>
            <person name="Ma J."/>
        </authorList>
    </citation>
    <scope>NUCLEOTIDE SEQUENCE [LARGE SCALE GENOMIC DNA]</scope>
    <source>
        <strain evidence="7">NBRC 111756</strain>
    </source>
</reference>
<protein>
    <submittedName>
        <fullName evidence="6">Helix-turn-helix domain-containing protein</fullName>
    </submittedName>
</protein>
<dbReference type="Gene3D" id="1.10.10.60">
    <property type="entry name" value="Homeodomain-like"/>
    <property type="match status" value="1"/>
</dbReference>
<proteinExistence type="predicted"/>
<dbReference type="PRINTS" id="PR00032">
    <property type="entry name" value="HTHARAC"/>
</dbReference>
<dbReference type="SMART" id="SM00342">
    <property type="entry name" value="HTH_ARAC"/>
    <property type="match status" value="1"/>
</dbReference>
<dbReference type="Gene3D" id="2.60.120.10">
    <property type="entry name" value="Jelly Rolls"/>
    <property type="match status" value="1"/>
</dbReference>
<keyword evidence="1" id="KW-0805">Transcription regulation</keyword>
<evidence type="ECO:0000256" key="1">
    <source>
        <dbReference type="ARBA" id="ARBA00023015"/>
    </source>
</evidence>
<keyword evidence="7" id="KW-1185">Reference proteome</keyword>
<evidence type="ECO:0000256" key="4">
    <source>
        <dbReference type="ARBA" id="ARBA00023163"/>
    </source>
</evidence>
<evidence type="ECO:0000313" key="7">
    <source>
        <dbReference type="Proteomes" id="UP001596422"/>
    </source>
</evidence>
<dbReference type="PANTHER" id="PTHR43280">
    <property type="entry name" value="ARAC-FAMILY TRANSCRIPTIONAL REGULATOR"/>
    <property type="match status" value="1"/>
</dbReference>
<keyword evidence="4" id="KW-0804">Transcription</keyword>
<dbReference type="SUPFAM" id="SSF51182">
    <property type="entry name" value="RmlC-like cupins"/>
    <property type="match status" value="1"/>
</dbReference>
<dbReference type="RefSeq" id="WP_379911706.1">
    <property type="nucleotide sequence ID" value="NZ_JBHSWE010000001.1"/>
</dbReference>
<keyword evidence="3" id="KW-0010">Activator</keyword>
<evidence type="ECO:0000259" key="5">
    <source>
        <dbReference type="PROSITE" id="PS01124"/>
    </source>
</evidence>
<gene>
    <name evidence="6" type="ORF">ACFQDL_27070</name>
</gene>
<dbReference type="Pfam" id="PF12833">
    <property type="entry name" value="HTH_18"/>
    <property type="match status" value="1"/>
</dbReference>
<dbReference type="PANTHER" id="PTHR43280:SF32">
    <property type="entry name" value="TRANSCRIPTIONAL REGULATORY PROTEIN"/>
    <property type="match status" value="1"/>
</dbReference>
<dbReference type="InterPro" id="IPR003313">
    <property type="entry name" value="AraC-bd"/>
</dbReference>
<accession>A0ABW2A7G1</accession>
<comment type="caution">
    <text evidence="6">The sequence shown here is derived from an EMBL/GenBank/DDBJ whole genome shotgun (WGS) entry which is preliminary data.</text>
</comment>
<dbReference type="InterPro" id="IPR014710">
    <property type="entry name" value="RmlC-like_jellyroll"/>
</dbReference>
<name>A0ABW2A7G1_9GAMM</name>
<keyword evidence="2" id="KW-0238">DNA-binding</keyword>
<sequence>MSTVPNYALYGENPEQRWFESLHYEPISRRAKSYKWKIQPHQHDALIQLLFVEQGSGTVFFDGNRVAFRAPCFILIPARTVHGFDFNPGIDGSVVTAAQSPLESLIGIATPEMAAILQKPTVTDVPAASKFTGALQKLFELIEYETLNCTGGEVSAAIPLLVALLVQVQRLAPSARATYQPVGSRKAEQVERFRALVNDWLGALRPVEAYSDAIGVTAGQLRRICKEVLGQSPLELINARIIHAAQRDLAYSTMSVQQVAESLGFDDAAYFSRFYRKQTGLTPSEFRERVRTHQPLPGTEG</sequence>
<dbReference type="CDD" id="cd06999">
    <property type="entry name" value="cupin_HpaA-like_N"/>
    <property type="match status" value="1"/>
</dbReference>
<organism evidence="6 7">
    <name type="scientific">Marinobacterium aestuariivivens</name>
    <dbReference type="NCBI Taxonomy" id="1698799"/>
    <lineage>
        <taxon>Bacteria</taxon>
        <taxon>Pseudomonadati</taxon>
        <taxon>Pseudomonadota</taxon>
        <taxon>Gammaproteobacteria</taxon>
        <taxon>Oceanospirillales</taxon>
        <taxon>Oceanospirillaceae</taxon>
        <taxon>Marinobacterium</taxon>
    </lineage>
</organism>
<evidence type="ECO:0000313" key="6">
    <source>
        <dbReference type="EMBL" id="MFC6673341.1"/>
    </source>
</evidence>
<feature type="domain" description="HTH araC/xylS-type" evidence="5">
    <location>
        <begin position="191"/>
        <end position="289"/>
    </location>
</feature>
<dbReference type="SUPFAM" id="SSF46689">
    <property type="entry name" value="Homeodomain-like"/>
    <property type="match status" value="1"/>
</dbReference>
<dbReference type="Proteomes" id="UP001596422">
    <property type="component" value="Unassembled WGS sequence"/>
</dbReference>
<dbReference type="InterPro" id="IPR020449">
    <property type="entry name" value="Tscrpt_reg_AraC-type_HTH"/>
</dbReference>
<dbReference type="InterPro" id="IPR009057">
    <property type="entry name" value="Homeodomain-like_sf"/>
</dbReference>
<dbReference type="PROSITE" id="PS01124">
    <property type="entry name" value="HTH_ARAC_FAMILY_2"/>
    <property type="match status" value="1"/>
</dbReference>
<dbReference type="InterPro" id="IPR018060">
    <property type="entry name" value="HTH_AraC"/>
</dbReference>